<reference evidence="2 3" key="1">
    <citation type="journal article" date="2018" name="Sci. Rep.">
        <title>Rhizobium tumorigenes sp. nov., a novel plant tumorigenic bacterium isolated from cane gall tumors on thornless blackberry.</title>
        <authorList>
            <person name="Kuzmanovi N."/>
            <person name="Smalla K."/>
            <person name="Gronow S."/>
            <person name="PuBawska J."/>
        </authorList>
    </citation>
    <scope>NUCLEOTIDE SEQUENCE [LARGE SCALE GENOMIC DNA]</scope>
    <source>
        <strain evidence="2 3">1078</strain>
    </source>
</reference>
<dbReference type="Proteomes" id="UP000249499">
    <property type="component" value="Chromosome"/>
</dbReference>
<organism evidence="2 3">
    <name type="scientific">Rhizobium tumorigenes</name>
    <dbReference type="NCBI Taxonomy" id="2041385"/>
    <lineage>
        <taxon>Bacteria</taxon>
        <taxon>Pseudomonadati</taxon>
        <taxon>Pseudomonadota</taxon>
        <taxon>Alphaproteobacteria</taxon>
        <taxon>Hyphomicrobiales</taxon>
        <taxon>Rhizobiaceae</taxon>
        <taxon>Rhizobium/Agrobacterium group</taxon>
        <taxon>Rhizobium</taxon>
    </lineage>
</organism>
<evidence type="ECO:0000256" key="1">
    <source>
        <dbReference type="ARBA" id="ARBA00006479"/>
    </source>
</evidence>
<sequence length="366" mass="39391">MEKKQNDASRDNATLITHGSASLPSVTIDDYNLELRDKNGFIGDRASKSAFQAKLDDWRQRIRNGGDDPLGDVATKDMSKKQIDALLTGDNKEAAALVMGAVEDFAGELGHVLGKFLKQDSWKGTERIVVGGGLKESGFGELAIARAMVLLKSEGFKVELTPIAHHPDEAGLIGAAHLMPGWMLEGYDAILAVDIGGTNIRAGIVEMRLKEHPDLSRASVWKFDLWRHADEAPKRSATVERLAGMLESLIRKAEKAKLTLAPVIGIACPGVIESDGSIARGGQNLPGGNWESEKFNLGEALTKAIPQIGSHDTLVVIHNDAVVQGLSQTPFMQNTKKWGVVTIGTGLGNARFTNKAPKENSDKSKT</sequence>
<reference evidence="3" key="2">
    <citation type="journal article" date="2023" name="MicrobiologyOpen">
        <title>Genomics of the tumorigenes clade of the family Rhizobiaceae and description of Rhizobium rhododendri sp. nov.</title>
        <authorList>
            <person name="Kuzmanovic N."/>
            <person name="diCenzo G.C."/>
            <person name="Bunk B."/>
            <person name="Sproeer C."/>
            <person name="Fruehling A."/>
            <person name="Neumann-Schaal M."/>
            <person name="Overmann J."/>
            <person name="Smalla K."/>
        </authorList>
    </citation>
    <scope>NUCLEOTIDE SEQUENCE [LARGE SCALE GENOMIC DNA]</scope>
    <source>
        <strain evidence="3">1078</strain>
    </source>
</reference>
<dbReference type="PANTHER" id="PTHR18964:SF149">
    <property type="entry name" value="BIFUNCTIONAL UDP-N-ACETYLGLUCOSAMINE 2-EPIMERASE_N-ACETYLMANNOSAMINE KINASE"/>
    <property type="match status" value="1"/>
</dbReference>
<name>A0AAF1KTN9_9HYPH</name>
<dbReference type="PANTHER" id="PTHR18964">
    <property type="entry name" value="ROK (REPRESSOR, ORF, KINASE) FAMILY"/>
    <property type="match status" value="1"/>
</dbReference>
<dbReference type="InterPro" id="IPR043129">
    <property type="entry name" value="ATPase_NBD"/>
</dbReference>
<dbReference type="CDD" id="cd23763">
    <property type="entry name" value="ASKHA_ATPase_ROK"/>
    <property type="match status" value="1"/>
</dbReference>
<comment type="similarity">
    <text evidence="1">Belongs to the ROK (NagC/XylR) family.</text>
</comment>
<evidence type="ECO:0000313" key="3">
    <source>
        <dbReference type="Proteomes" id="UP000249499"/>
    </source>
</evidence>
<dbReference type="EMBL" id="CP117255">
    <property type="protein sequence ID" value="WFR95381.1"/>
    <property type="molecule type" value="Genomic_DNA"/>
</dbReference>
<dbReference type="AlphaFoldDB" id="A0AAF1KTN9"/>
<dbReference type="KEGG" id="rtu:PR017_16655"/>
<gene>
    <name evidence="2" type="ORF">PR017_16655</name>
</gene>
<dbReference type="InterPro" id="IPR000600">
    <property type="entry name" value="ROK"/>
</dbReference>
<evidence type="ECO:0000313" key="2">
    <source>
        <dbReference type="EMBL" id="WFR95381.1"/>
    </source>
</evidence>
<accession>A0AAF1KTN9</accession>
<proteinExistence type="inferred from homology"/>
<dbReference type="SUPFAM" id="SSF53067">
    <property type="entry name" value="Actin-like ATPase domain"/>
    <property type="match status" value="1"/>
</dbReference>
<dbReference type="RefSeq" id="WP_111216032.1">
    <property type="nucleotide sequence ID" value="NZ_CP117255.1"/>
</dbReference>
<dbReference type="Gene3D" id="3.30.420.40">
    <property type="match status" value="1"/>
</dbReference>
<protein>
    <submittedName>
        <fullName evidence="2">ROK family protein</fullName>
    </submittedName>
</protein>
<dbReference type="Pfam" id="PF00480">
    <property type="entry name" value="ROK"/>
    <property type="match status" value="1"/>
</dbReference>
<keyword evidence="3" id="KW-1185">Reference proteome</keyword>